<dbReference type="EMBL" id="BAEE01000048">
    <property type="protein sequence ID" value="GAB09930.1"/>
    <property type="molecule type" value="Genomic_DNA"/>
</dbReference>
<reference evidence="2 3" key="1">
    <citation type="submission" date="2011-11" db="EMBL/GenBank/DDBJ databases">
        <title>Whole genome shotgun sequence of Gordonia araii NBRC 100433.</title>
        <authorList>
            <person name="Yoshida Y."/>
            <person name="Hosoyama A."/>
            <person name="Tsuchikane K."/>
            <person name="Katsumata H."/>
            <person name="Yamazaki S."/>
            <person name="Fujita N."/>
        </authorList>
    </citation>
    <scope>NUCLEOTIDE SEQUENCE [LARGE SCALE GENOMIC DNA]</scope>
    <source>
        <strain evidence="2 3">NBRC 100433</strain>
    </source>
</reference>
<comment type="caution">
    <text evidence="2">The sequence shown here is derived from an EMBL/GenBank/DDBJ whole genome shotgun (WGS) entry which is preliminary data.</text>
</comment>
<name>G7H255_9ACTN</name>
<keyword evidence="1" id="KW-0472">Membrane</keyword>
<keyword evidence="1" id="KW-0812">Transmembrane</keyword>
<feature type="transmembrane region" description="Helical" evidence="1">
    <location>
        <begin position="12"/>
        <end position="29"/>
    </location>
</feature>
<accession>G7H255</accession>
<evidence type="ECO:0000313" key="2">
    <source>
        <dbReference type="EMBL" id="GAB09930.1"/>
    </source>
</evidence>
<gene>
    <name evidence="2" type="ORF">GOARA_048_01320</name>
</gene>
<dbReference type="Proteomes" id="UP000035088">
    <property type="component" value="Unassembled WGS sequence"/>
</dbReference>
<evidence type="ECO:0000313" key="3">
    <source>
        <dbReference type="Proteomes" id="UP000035088"/>
    </source>
</evidence>
<dbReference type="AlphaFoldDB" id="G7H255"/>
<evidence type="ECO:0000256" key="1">
    <source>
        <dbReference type="SAM" id="Phobius"/>
    </source>
</evidence>
<keyword evidence="1" id="KW-1133">Transmembrane helix</keyword>
<proteinExistence type="predicted"/>
<protein>
    <submittedName>
        <fullName evidence="2">Uncharacterized protein</fullName>
    </submittedName>
</protein>
<sequence length="146" mass="16493">MNSCSPTWVPPLVAVISIFAAYWTAELVGRRNRGADARKRRVDRVVEATVRLEKAYTSYRMDGDTKETTHELNAAIRLLDQSVAVCGDRWVADRAKSLKDGLRLYYLMFGQPYDPLNDEGMQPPGLGELRQRNEALGKALRTYEDG</sequence>
<organism evidence="2 3">
    <name type="scientific">Gordonia araii NBRC 100433</name>
    <dbReference type="NCBI Taxonomy" id="1073574"/>
    <lineage>
        <taxon>Bacteria</taxon>
        <taxon>Bacillati</taxon>
        <taxon>Actinomycetota</taxon>
        <taxon>Actinomycetes</taxon>
        <taxon>Mycobacteriales</taxon>
        <taxon>Gordoniaceae</taxon>
        <taxon>Gordonia</taxon>
    </lineage>
</organism>
<keyword evidence="3" id="KW-1185">Reference proteome</keyword>